<dbReference type="FunFam" id="2.60.40.150:FF:000070">
    <property type="entry name" value="rab11 family-interacting protein 2 isoform X1"/>
    <property type="match status" value="1"/>
</dbReference>
<dbReference type="Pfam" id="PF09457">
    <property type="entry name" value="RBD-FIP"/>
    <property type="match status" value="1"/>
</dbReference>
<feature type="compositionally biased region" description="Polar residues" evidence="7">
    <location>
        <begin position="527"/>
        <end position="539"/>
    </location>
</feature>
<feature type="region of interest" description="Disordered" evidence="7">
    <location>
        <begin position="409"/>
        <end position="546"/>
    </location>
</feature>
<organism evidence="10 11">
    <name type="scientific">Oryzias melastigma</name>
    <name type="common">Marine medaka</name>
    <dbReference type="NCBI Taxonomy" id="30732"/>
    <lineage>
        <taxon>Eukaryota</taxon>
        <taxon>Metazoa</taxon>
        <taxon>Chordata</taxon>
        <taxon>Craniata</taxon>
        <taxon>Vertebrata</taxon>
        <taxon>Euteleostomi</taxon>
        <taxon>Actinopterygii</taxon>
        <taxon>Neopterygii</taxon>
        <taxon>Teleostei</taxon>
        <taxon>Neoteleostei</taxon>
        <taxon>Acanthomorphata</taxon>
        <taxon>Ovalentaria</taxon>
        <taxon>Atherinomorphae</taxon>
        <taxon>Beloniformes</taxon>
        <taxon>Adrianichthyidae</taxon>
        <taxon>Oryziinae</taxon>
        <taxon>Oryzias</taxon>
    </lineage>
</organism>
<dbReference type="GO" id="GO:0031267">
    <property type="term" value="F:small GTPase binding"/>
    <property type="evidence" value="ECO:0007669"/>
    <property type="project" value="InterPro"/>
</dbReference>
<protein>
    <submittedName>
        <fullName evidence="10">RAB11 family interacting protein 5b (class I)</fullName>
    </submittedName>
</protein>
<reference evidence="10" key="2">
    <citation type="submission" date="2025-09" db="UniProtKB">
        <authorList>
            <consortium name="Ensembl"/>
        </authorList>
    </citation>
    <scope>IDENTIFICATION</scope>
</reference>
<dbReference type="Pfam" id="PF00168">
    <property type="entry name" value="C2"/>
    <property type="match status" value="1"/>
</dbReference>
<evidence type="ECO:0000256" key="5">
    <source>
        <dbReference type="ARBA" id="ARBA00022927"/>
    </source>
</evidence>
<dbReference type="Gene3D" id="1.20.5.2440">
    <property type="match status" value="1"/>
</dbReference>
<dbReference type="GO" id="GO:0005769">
    <property type="term" value="C:early endosome"/>
    <property type="evidence" value="ECO:0007669"/>
    <property type="project" value="TreeGrafter"/>
</dbReference>
<dbReference type="InterPro" id="IPR000008">
    <property type="entry name" value="C2_dom"/>
</dbReference>
<dbReference type="PANTHER" id="PTHR15746">
    <property type="entry name" value="RAB11-RELATED"/>
    <property type="match status" value="1"/>
</dbReference>
<dbReference type="Gene3D" id="2.60.40.150">
    <property type="entry name" value="C2 domain"/>
    <property type="match status" value="1"/>
</dbReference>
<dbReference type="GO" id="GO:0045055">
    <property type="term" value="P:regulated exocytosis"/>
    <property type="evidence" value="ECO:0007669"/>
    <property type="project" value="TreeGrafter"/>
</dbReference>
<dbReference type="OMA" id="VCPREEW"/>
<accession>A0A3B3DHR0</accession>
<evidence type="ECO:0000256" key="2">
    <source>
        <dbReference type="ARBA" id="ARBA00022448"/>
    </source>
</evidence>
<keyword evidence="4" id="KW-0967">Endosome</keyword>
<dbReference type="FunFam" id="1.20.5.2440:FF:000008">
    <property type="entry name" value="RAB11 family-interacting protein 5a (class I)"/>
    <property type="match status" value="1"/>
</dbReference>
<dbReference type="PANTHER" id="PTHR15746:SF24">
    <property type="entry name" value="RAB11 FAMILY-INTERACTING PROTEIN 5"/>
    <property type="match status" value="1"/>
</dbReference>
<dbReference type="InterPro" id="IPR037245">
    <property type="entry name" value="FIP-RBD_C_sf"/>
</dbReference>
<feature type="compositionally biased region" description="Low complexity" evidence="7">
    <location>
        <begin position="246"/>
        <end position="261"/>
    </location>
</feature>
<feature type="compositionally biased region" description="Basic and acidic residues" evidence="7">
    <location>
        <begin position="223"/>
        <end position="243"/>
    </location>
</feature>
<dbReference type="STRING" id="30732.ENSOMEP00000029431"/>
<dbReference type="GO" id="GO:0055037">
    <property type="term" value="C:recycling endosome"/>
    <property type="evidence" value="ECO:0007669"/>
    <property type="project" value="UniProtKB-SubCell"/>
</dbReference>
<dbReference type="GO" id="GO:0005739">
    <property type="term" value="C:mitochondrion"/>
    <property type="evidence" value="ECO:0007669"/>
    <property type="project" value="TreeGrafter"/>
</dbReference>
<evidence type="ECO:0000256" key="7">
    <source>
        <dbReference type="SAM" id="MobiDB-lite"/>
    </source>
</evidence>
<evidence type="ECO:0000259" key="9">
    <source>
        <dbReference type="PROSITE" id="PS51511"/>
    </source>
</evidence>
<dbReference type="GeneID" id="112153622"/>
<keyword evidence="5" id="KW-0653">Protein transport</keyword>
<evidence type="ECO:0000256" key="6">
    <source>
        <dbReference type="SAM" id="Coils"/>
    </source>
</evidence>
<dbReference type="GO" id="GO:0032528">
    <property type="term" value="P:microvillus organization"/>
    <property type="evidence" value="ECO:0007669"/>
    <property type="project" value="Ensembl"/>
</dbReference>
<feature type="compositionally biased region" description="Polar residues" evidence="7">
    <location>
        <begin position="423"/>
        <end position="433"/>
    </location>
</feature>
<feature type="compositionally biased region" description="Basic and acidic residues" evidence="7">
    <location>
        <begin position="409"/>
        <end position="422"/>
    </location>
</feature>
<evidence type="ECO:0000313" key="10">
    <source>
        <dbReference type="Ensembl" id="ENSOMEP00000029431.1"/>
    </source>
</evidence>
<name>A0A3B3DHR0_ORYME</name>
<dbReference type="CTD" id="570939"/>
<dbReference type="SUPFAM" id="SSF144270">
    <property type="entry name" value="Eferin C-derminal domain-like"/>
    <property type="match status" value="1"/>
</dbReference>
<dbReference type="PROSITE" id="PS50004">
    <property type="entry name" value="C2"/>
    <property type="match status" value="1"/>
</dbReference>
<feature type="domain" description="FIP-RBD" evidence="9">
    <location>
        <begin position="566"/>
        <end position="628"/>
    </location>
</feature>
<dbReference type="InterPro" id="IPR035892">
    <property type="entry name" value="C2_domain_sf"/>
</dbReference>
<dbReference type="GO" id="GO:0048565">
    <property type="term" value="P:digestive tract development"/>
    <property type="evidence" value="ECO:0007669"/>
    <property type="project" value="Ensembl"/>
</dbReference>
<dbReference type="GO" id="GO:0030141">
    <property type="term" value="C:secretory granule"/>
    <property type="evidence" value="ECO:0007669"/>
    <property type="project" value="TreeGrafter"/>
</dbReference>
<feature type="compositionally biased region" description="Basic and acidic residues" evidence="7">
    <location>
        <begin position="513"/>
        <end position="526"/>
    </location>
</feature>
<dbReference type="PROSITE" id="PS51511">
    <property type="entry name" value="FIP_RBD"/>
    <property type="match status" value="1"/>
</dbReference>
<dbReference type="GeneTree" id="ENSGT00940000158783"/>
<dbReference type="Proteomes" id="UP000261560">
    <property type="component" value="Unplaced"/>
</dbReference>
<dbReference type="GO" id="GO:1902896">
    <property type="term" value="P:terminal web assembly"/>
    <property type="evidence" value="ECO:0007669"/>
    <property type="project" value="Ensembl"/>
</dbReference>
<feature type="region of interest" description="Disordered" evidence="7">
    <location>
        <begin position="206"/>
        <end position="278"/>
    </location>
</feature>
<keyword evidence="2" id="KW-0813">Transport</keyword>
<feature type="domain" description="C2" evidence="8">
    <location>
        <begin position="1"/>
        <end position="129"/>
    </location>
</feature>
<dbReference type="InterPro" id="IPR019018">
    <property type="entry name" value="Rab-bd_FIP-RBD"/>
</dbReference>
<evidence type="ECO:0000259" key="8">
    <source>
        <dbReference type="PROSITE" id="PS50004"/>
    </source>
</evidence>
<evidence type="ECO:0000256" key="4">
    <source>
        <dbReference type="ARBA" id="ARBA00022753"/>
    </source>
</evidence>
<evidence type="ECO:0000256" key="1">
    <source>
        <dbReference type="ARBA" id="ARBA00004172"/>
    </source>
</evidence>
<dbReference type="RefSeq" id="XP_024139746.1">
    <property type="nucleotide sequence ID" value="XM_024283978.2"/>
</dbReference>
<keyword evidence="6" id="KW-0175">Coiled coil</keyword>
<feature type="coiled-coil region" evidence="6">
    <location>
        <begin position="582"/>
        <end position="616"/>
    </location>
</feature>
<dbReference type="GO" id="GO:0015031">
    <property type="term" value="P:protein transport"/>
    <property type="evidence" value="ECO:0007669"/>
    <property type="project" value="UniProtKB-KW"/>
</dbReference>
<sequence length="632" mass="69519">MMSLIDLDDDQRWVPTHVNVTVLRARGLRTKGKHGSRYLYTIIQLGKEKYTTGLVEKAEVPVWNEECCFELLPGVLEDGGRGAYPPGSGDLVLTVMHRVLIGLDVFLGQTIIPLDRSFQDGVCPREEWFKLNSKAGRKEKERGELQLTVQFTRNNMTASMFDLTIKDKPRSAFGKLKDRVTGKKRGDMESSSAIVPGRYAALSGSVGPPFGEEVGGPAEPEISEEKRNKMKDFFKGRLRKSSDTRSCSSLASESSMSSMTSDNLGPPPSLDLLSDPPSSPIYTSKVRVNSQYGDADLAKKVLTSQHTTKVLTHKRAFSDEAGMITAAFPPPNAAVETLKGHTMTQSKSSLCINGSHVYDSEPSTPKSSGPLPTKLVLLEKCSPLSRSLQNLTKRGEDKGSFAEGRRWSFDKLKKEEKEEEKSAQGSSAPQQEASAGGRPMQAATPIVSAAVSPDKGRKLRLFSSGRSDSLPAKTDTNQSGSAAEGRLRGWFGSGDSQNKPRPHPVKPLTSTQSEKKESRSVLDKLRSTITPGRSAQQASAEPEKSQAEALEMATHYQHLTNMELISLLLQQEMDMQKQQAASEQQGAQLEKCETELRKVKAQVRDLEDYIDNLLLRIMEQTPTLLQVRGRHK</sequence>
<keyword evidence="11" id="KW-1185">Reference proteome</keyword>
<dbReference type="Ensembl" id="ENSOMET00000018877.1">
    <property type="protein sequence ID" value="ENSOMEP00000029431.1"/>
    <property type="gene ID" value="ENSOMEG00000013031.1"/>
</dbReference>
<dbReference type="SMART" id="SM00239">
    <property type="entry name" value="C2"/>
    <property type="match status" value="1"/>
</dbReference>
<evidence type="ECO:0000256" key="3">
    <source>
        <dbReference type="ARBA" id="ARBA00022553"/>
    </source>
</evidence>
<comment type="subcellular location">
    <subcellularLocation>
        <location evidence="1">Recycling endosome</location>
    </subcellularLocation>
</comment>
<reference evidence="10" key="1">
    <citation type="submission" date="2025-08" db="UniProtKB">
        <authorList>
            <consortium name="Ensembl"/>
        </authorList>
    </citation>
    <scope>IDENTIFICATION</scope>
</reference>
<dbReference type="GO" id="GO:0045335">
    <property type="term" value="C:phagocytic vesicle"/>
    <property type="evidence" value="ECO:0007669"/>
    <property type="project" value="TreeGrafter"/>
</dbReference>
<proteinExistence type="predicted"/>
<feature type="compositionally biased region" description="Low complexity" evidence="7">
    <location>
        <begin position="207"/>
        <end position="220"/>
    </location>
</feature>
<dbReference type="PaxDb" id="30732-ENSOMEP00000029431"/>
<evidence type="ECO:0000313" key="11">
    <source>
        <dbReference type="Proteomes" id="UP000261560"/>
    </source>
</evidence>
<dbReference type="AlphaFoldDB" id="A0A3B3DHR0"/>
<keyword evidence="3" id="KW-0597">Phosphoprotein</keyword>
<dbReference type="InterPro" id="IPR037789">
    <property type="entry name" value="FIP_classI"/>
</dbReference>
<dbReference type="SUPFAM" id="SSF49562">
    <property type="entry name" value="C2 domain (Calcium/lipid-binding domain, CaLB)"/>
    <property type="match status" value="1"/>
</dbReference>